<feature type="domain" description="Reverse transcriptase" evidence="1">
    <location>
        <begin position="1"/>
        <end position="169"/>
    </location>
</feature>
<accession>A0AAQ3UML5</accession>
<evidence type="ECO:0000259" key="1">
    <source>
        <dbReference type="PROSITE" id="PS50878"/>
    </source>
</evidence>
<proteinExistence type="predicted"/>
<evidence type="ECO:0000313" key="3">
    <source>
        <dbReference type="Proteomes" id="UP001341281"/>
    </source>
</evidence>
<name>A0AAQ3UML5_PASNO</name>
<keyword evidence="3" id="KW-1185">Reference proteome</keyword>
<dbReference type="Pfam" id="PF00078">
    <property type="entry name" value="RVT_1"/>
    <property type="match status" value="1"/>
</dbReference>
<dbReference type="PANTHER" id="PTHR33116">
    <property type="entry name" value="REVERSE TRANSCRIPTASE ZINC-BINDING DOMAIN-CONTAINING PROTEIN-RELATED-RELATED"/>
    <property type="match status" value="1"/>
</dbReference>
<dbReference type="InterPro" id="IPR043502">
    <property type="entry name" value="DNA/RNA_pol_sf"/>
</dbReference>
<dbReference type="PANTHER" id="PTHR33116:SF87">
    <property type="entry name" value="OS01G0158850 PROTEIN"/>
    <property type="match status" value="1"/>
</dbReference>
<reference evidence="2 3" key="1">
    <citation type="submission" date="2024-02" db="EMBL/GenBank/DDBJ databases">
        <title>High-quality chromosome-scale genome assembly of Pensacola bahiagrass (Paspalum notatum Flugge var. saurae).</title>
        <authorList>
            <person name="Vega J.M."/>
            <person name="Podio M."/>
            <person name="Orjuela J."/>
            <person name="Siena L.A."/>
            <person name="Pessino S.C."/>
            <person name="Combes M.C."/>
            <person name="Mariac C."/>
            <person name="Albertini E."/>
            <person name="Pupilli F."/>
            <person name="Ortiz J.P.A."/>
            <person name="Leblanc O."/>
        </authorList>
    </citation>
    <scope>NUCLEOTIDE SEQUENCE [LARGE SCALE GENOMIC DNA]</scope>
    <source>
        <strain evidence="2">R1</strain>
        <tissue evidence="2">Leaf</tissue>
    </source>
</reference>
<sequence>MFYDKVSWDFMFECLRMRGFGPQWCSWMKQVVVGGTVSVKSNDMLVTIFKGDLLSPILFNFVADCLAQMIINSQKSNLICGLTEHLIPGGVCILQYANDTILCLKNDKEKVRNLKILLYVYEMMFGLKINFSKSEVILVNGGPDLEQEYTDLFNCQVGVFPIRYLGVPVSPSRLHSVDWIPLEEKNS</sequence>
<dbReference type="AlphaFoldDB" id="A0AAQ3UML5"/>
<gene>
    <name evidence="2" type="ORF">U9M48_040874</name>
</gene>
<protein>
    <recommendedName>
        <fullName evidence="1">Reverse transcriptase domain-containing protein</fullName>
    </recommendedName>
</protein>
<evidence type="ECO:0000313" key="2">
    <source>
        <dbReference type="EMBL" id="WVZ95069.1"/>
    </source>
</evidence>
<dbReference type="PROSITE" id="PS50878">
    <property type="entry name" value="RT_POL"/>
    <property type="match status" value="1"/>
</dbReference>
<organism evidence="2 3">
    <name type="scientific">Paspalum notatum var. saurae</name>
    <dbReference type="NCBI Taxonomy" id="547442"/>
    <lineage>
        <taxon>Eukaryota</taxon>
        <taxon>Viridiplantae</taxon>
        <taxon>Streptophyta</taxon>
        <taxon>Embryophyta</taxon>
        <taxon>Tracheophyta</taxon>
        <taxon>Spermatophyta</taxon>
        <taxon>Magnoliopsida</taxon>
        <taxon>Liliopsida</taxon>
        <taxon>Poales</taxon>
        <taxon>Poaceae</taxon>
        <taxon>PACMAD clade</taxon>
        <taxon>Panicoideae</taxon>
        <taxon>Andropogonodae</taxon>
        <taxon>Paspaleae</taxon>
        <taxon>Paspalinae</taxon>
        <taxon>Paspalum</taxon>
    </lineage>
</organism>
<dbReference type="EMBL" id="CP144753">
    <property type="protein sequence ID" value="WVZ95069.1"/>
    <property type="molecule type" value="Genomic_DNA"/>
</dbReference>
<dbReference type="SUPFAM" id="SSF56672">
    <property type="entry name" value="DNA/RNA polymerases"/>
    <property type="match status" value="1"/>
</dbReference>
<dbReference type="Proteomes" id="UP001341281">
    <property type="component" value="Chromosome 09"/>
</dbReference>
<dbReference type="InterPro" id="IPR000477">
    <property type="entry name" value="RT_dom"/>
</dbReference>